<dbReference type="AlphaFoldDB" id="B1ZU15"/>
<accession>B1ZU15</accession>
<dbReference type="EMBL" id="CP001032">
    <property type="protein sequence ID" value="ACB75897.1"/>
    <property type="molecule type" value="Genomic_DNA"/>
</dbReference>
<gene>
    <name evidence="1" type="ordered locus">Oter_2616</name>
</gene>
<dbReference type="Proteomes" id="UP000007013">
    <property type="component" value="Chromosome"/>
</dbReference>
<dbReference type="RefSeq" id="WP_012375432.1">
    <property type="nucleotide sequence ID" value="NC_010571.1"/>
</dbReference>
<dbReference type="KEGG" id="ote:Oter_2616"/>
<proteinExistence type="predicted"/>
<keyword evidence="2" id="KW-1185">Reference proteome</keyword>
<dbReference type="STRING" id="452637.Oter_2616"/>
<organism evidence="1 2">
    <name type="scientific">Opitutus terrae (strain DSM 11246 / JCM 15787 / PB90-1)</name>
    <dbReference type="NCBI Taxonomy" id="452637"/>
    <lineage>
        <taxon>Bacteria</taxon>
        <taxon>Pseudomonadati</taxon>
        <taxon>Verrucomicrobiota</taxon>
        <taxon>Opitutia</taxon>
        <taxon>Opitutales</taxon>
        <taxon>Opitutaceae</taxon>
        <taxon>Opitutus</taxon>
    </lineage>
</organism>
<reference evidence="1 2" key="1">
    <citation type="journal article" date="2011" name="J. Bacteriol.">
        <title>Genome sequence of the verrucomicrobium Opitutus terrae PB90-1, an abundant inhabitant of rice paddy soil ecosystems.</title>
        <authorList>
            <person name="van Passel M.W."/>
            <person name="Kant R."/>
            <person name="Palva A."/>
            <person name="Copeland A."/>
            <person name="Lucas S."/>
            <person name="Lapidus A."/>
            <person name="Glavina del Rio T."/>
            <person name="Pitluck S."/>
            <person name="Goltsman E."/>
            <person name="Clum A."/>
            <person name="Sun H."/>
            <person name="Schmutz J."/>
            <person name="Larimer F.W."/>
            <person name="Land M.L."/>
            <person name="Hauser L."/>
            <person name="Kyrpides N."/>
            <person name="Mikhailova N."/>
            <person name="Richardson P.P."/>
            <person name="Janssen P.H."/>
            <person name="de Vos W.M."/>
            <person name="Smidt H."/>
        </authorList>
    </citation>
    <scope>NUCLEOTIDE SEQUENCE [LARGE SCALE GENOMIC DNA]</scope>
    <source>
        <strain evidence="2">DSM 11246 / JCM 15787 / PB90-1</strain>
    </source>
</reference>
<evidence type="ECO:0000313" key="2">
    <source>
        <dbReference type="Proteomes" id="UP000007013"/>
    </source>
</evidence>
<sequence>METLAITHHRHGDRTRVLVVNQFETAAARTRRRRSRPARASWSGAVVIGCSTASDVQWQASVSDRGISVRRPEPAGDVCRHPAIVHAEDLA</sequence>
<evidence type="ECO:0000313" key="1">
    <source>
        <dbReference type="EMBL" id="ACB75897.1"/>
    </source>
</evidence>
<name>B1ZU15_OPITP</name>
<dbReference type="HOGENOM" id="CLU_2424073_0_0_0"/>
<protein>
    <submittedName>
        <fullName evidence="1">Uncharacterized protein</fullName>
    </submittedName>
</protein>